<dbReference type="Proteomes" id="UP001054902">
    <property type="component" value="Unassembled WGS sequence"/>
</dbReference>
<evidence type="ECO:0000313" key="2">
    <source>
        <dbReference type="EMBL" id="GFH47183.1"/>
    </source>
</evidence>
<gene>
    <name evidence="2" type="ORF">CTEN210_03658</name>
</gene>
<sequence>MKIASIVALVSLTSTASAWSTSTSRRELLSNVAKGAAFGVAGASIVSPADALEMCPPKANNCVRTKWSPPAGTSKEDSIKQLRDALNAYPLAGQADVDGGGWAIAEDDLAGAGTARIEYKSSGKGNFAKFFNGGKPFVDDLKLEVADSGVVEVKSQSRVGDSDFGVNKKRTDYIANTLKGYGWSV</sequence>
<dbReference type="PANTHER" id="PTHR34801">
    <property type="entry name" value="EXPRESSED PROTEIN"/>
    <property type="match status" value="1"/>
</dbReference>
<name>A0AAD3CJR2_9STRA</name>
<proteinExistence type="predicted"/>
<dbReference type="InterPro" id="IPR010865">
    <property type="entry name" value="DUF1499"/>
</dbReference>
<protein>
    <submittedName>
        <fullName evidence="2">Uncharacterized protein</fullName>
    </submittedName>
</protein>
<reference evidence="2 3" key="1">
    <citation type="journal article" date="2021" name="Sci. Rep.">
        <title>The genome of the diatom Chaetoceros tenuissimus carries an ancient integrated fragment of an extant virus.</title>
        <authorList>
            <person name="Hongo Y."/>
            <person name="Kimura K."/>
            <person name="Takaki Y."/>
            <person name="Yoshida Y."/>
            <person name="Baba S."/>
            <person name="Kobayashi G."/>
            <person name="Nagasaki K."/>
            <person name="Hano T."/>
            <person name="Tomaru Y."/>
        </authorList>
    </citation>
    <scope>NUCLEOTIDE SEQUENCE [LARGE SCALE GENOMIC DNA]</scope>
    <source>
        <strain evidence="2 3">NIES-3715</strain>
    </source>
</reference>
<dbReference type="PANTHER" id="PTHR34801:SF6">
    <property type="entry name" value="SLL1620 PROTEIN"/>
    <property type="match status" value="1"/>
</dbReference>
<dbReference type="EMBL" id="BLLK01000022">
    <property type="protein sequence ID" value="GFH47183.1"/>
    <property type="molecule type" value="Genomic_DNA"/>
</dbReference>
<evidence type="ECO:0000313" key="3">
    <source>
        <dbReference type="Proteomes" id="UP001054902"/>
    </source>
</evidence>
<feature type="chain" id="PRO_5042055146" evidence="1">
    <location>
        <begin position="19"/>
        <end position="185"/>
    </location>
</feature>
<comment type="caution">
    <text evidence="2">The sequence shown here is derived from an EMBL/GenBank/DDBJ whole genome shotgun (WGS) entry which is preliminary data.</text>
</comment>
<accession>A0AAD3CJR2</accession>
<dbReference type="Pfam" id="PF07386">
    <property type="entry name" value="DUF1499"/>
    <property type="match status" value="1"/>
</dbReference>
<dbReference type="AlphaFoldDB" id="A0AAD3CJR2"/>
<keyword evidence="3" id="KW-1185">Reference proteome</keyword>
<evidence type="ECO:0000256" key="1">
    <source>
        <dbReference type="SAM" id="SignalP"/>
    </source>
</evidence>
<feature type="signal peptide" evidence="1">
    <location>
        <begin position="1"/>
        <end position="18"/>
    </location>
</feature>
<organism evidence="2 3">
    <name type="scientific">Chaetoceros tenuissimus</name>
    <dbReference type="NCBI Taxonomy" id="426638"/>
    <lineage>
        <taxon>Eukaryota</taxon>
        <taxon>Sar</taxon>
        <taxon>Stramenopiles</taxon>
        <taxon>Ochrophyta</taxon>
        <taxon>Bacillariophyta</taxon>
        <taxon>Coscinodiscophyceae</taxon>
        <taxon>Chaetocerotophycidae</taxon>
        <taxon>Chaetocerotales</taxon>
        <taxon>Chaetocerotaceae</taxon>
        <taxon>Chaetoceros</taxon>
    </lineage>
</organism>
<keyword evidence="1" id="KW-0732">Signal</keyword>